<evidence type="ECO:0000313" key="4">
    <source>
        <dbReference type="EMBL" id="TBX49372.1"/>
    </source>
</evidence>
<sequence>MSNAQYGFLIGLLLGIVWVLTSFSAVLLVAVLGLIGWAIGRFVHVDLAALSQKLSEYLSK</sequence>
<evidence type="ECO:0000313" key="6">
    <source>
        <dbReference type="Proteomes" id="UP000277896"/>
    </source>
</evidence>
<dbReference type="KEGG" id="lpx:ASU28_08195"/>
<dbReference type="Proteomes" id="UP000292648">
    <property type="component" value="Unassembled WGS sequence"/>
</dbReference>
<dbReference type="eggNOG" id="ENOG5030AKT">
    <property type="taxonomic scope" value="Bacteria"/>
</dbReference>
<dbReference type="RefSeq" id="WP_021730197.1">
    <property type="nucleotide sequence ID" value="NZ_AVAI01000025.1"/>
</dbReference>
<dbReference type="EMBL" id="BDOR01000007">
    <property type="protein sequence ID" value="GBF02022.1"/>
    <property type="molecule type" value="Genomic_DNA"/>
</dbReference>
<dbReference type="Proteomes" id="UP000277896">
    <property type="component" value="Chromosome"/>
</dbReference>
<proteinExistence type="predicted"/>
<feature type="transmembrane region" description="Helical" evidence="1">
    <location>
        <begin position="6"/>
        <end position="39"/>
    </location>
</feature>
<reference evidence="4 7" key="3">
    <citation type="submission" date="2019-01" db="EMBL/GenBank/DDBJ databases">
        <title>Draft genome sequence of Lactobacillus paraplantarum OSY-TC318, a Producer of the novel lantibiotic Paraplantaracin TC318.</title>
        <authorList>
            <person name="Hussein W.E."/>
            <person name="Huang E."/>
            <person name="Yousef A.E."/>
        </authorList>
    </citation>
    <scope>NUCLEOTIDE SEQUENCE [LARGE SCALE GENOMIC DNA]</scope>
    <source>
        <strain evidence="4 7">OSY-TC318</strain>
    </source>
</reference>
<evidence type="ECO:0000313" key="7">
    <source>
        <dbReference type="Proteomes" id="UP000292648"/>
    </source>
</evidence>
<keyword evidence="1" id="KW-0472">Membrane</keyword>
<evidence type="ECO:0008006" key="8">
    <source>
        <dbReference type="Google" id="ProtNLM"/>
    </source>
</evidence>
<organism evidence="4 7">
    <name type="scientific">Lactiplantibacillus paraplantarum</name>
    <dbReference type="NCBI Taxonomy" id="60520"/>
    <lineage>
        <taxon>Bacteria</taxon>
        <taxon>Bacillati</taxon>
        <taxon>Bacillota</taxon>
        <taxon>Bacilli</taxon>
        <taxon>Lactobacillales</taxon>
        <taxon>Lactobacillaceae</taxon>
        <taxon>Lactiplantibacillus</taxon>
    </lineage>
</organism>
<evidence type="ECO:0000313" key="5">
    <source>
        <dbReference type="Proteomes" id="UP000236162"/>
    </source>
</evidence>
<dbReference type="Proteomes" id="UP000236162">
    <property type="component" value="Unassembled WGS sequence"/>
</dbReference>
<dbReference type="AlphaFoldDB" id="A0A098R6T0"/>
<evidence type="ECO:0000313" key="2">
    <source>
        <dbReference type="EMBL" id="AYJ37976.1"/>
    </source>
</evidence>
<evidence type="ECO:0000313" key="3">
    <source>
        <dbReference type="EMBL" id="GBF02022.1"/>
    </source>
</evidence>
<dbReference type="HOGENOM" id="CLU_2935681_0_0_9"/>
<reference evidence="3 5" key="1">
    <citation type="submission" date="2017-04" db="EMBL/GenBank/DDBJ databases">
        <title>In vitro and in silico characterization of Lactobacillus paraplantarum D2-1, a starter culture for soymilk fermentation.</title>
        <authorList>
            <person name="Endo A."/>
            <person name="Sasaki F."/>
            <person name="Maeno S."/>
            <person name="Kanesaki Y."/>
            <person name="Kubota E."/>
            <person name="Torres G.A."/>
            <person name="Tomita S."/>
            <person name="Nakagawa J."/>
        </authorList>
    </citation>
    <scope>NUCLEOTIDE SEQUENCE [LARGE SCALE GENOMIC DNA]</scope>
    <source>
        <strain evidence="3 5">D2-1</strain>
    </source>
</reference>
<keyword evidence="1" id="KW-0812">Transmembrane</keyword>
<name>A0A098R6T0_9LACO</name>
<dbReference type="EMBL" id="CP032744">
    <property type="protein sequence ID" value="AYJ37976.1"/>
    <property type="molecule type" value="Genomic_DNA"/>
</dbReference>
<keyword evidence="5" id="KW-1185">Reference proteome</keyword>
<reference evidence="2 6" key="2">
    <citation type="submission" date="2018-10" db="EMBL/GenBank/DDBJ databases">
        <title>Genome seuquencing of Lactobacillus species.</title>
        <authorList>
            <person name="Baek C."/>
            <person name="Yi H."/>
        </authorList>
    </citation>
    <scope>NUCLEOTIDE SEQUENCE [LARGE SCALE GENOMIC DNA]</scope>
    <source>
        <strain evidence="2 6">DSM 10667</strain>
    </source>
</reference>
<dbReference type="GeneID" id="79806600"/>
<evidence type="ECO:0000256" key="1">
    <source>
        <dbReference type="SAM" id="Phobius"/>
    </source>
</evidence>
<protein>
    <recommendedName>
        <fullName evidence="8">DUF2273 domain-containing protein</fullName>
    </recommendedName>
</protein>
<accession>A0A098R6T0</accession>
<gene>
    <name evidence="4" type="ORF">EUZ87_04015</name>
    <name evidence="2" type="ORF">LP667_03635</name>
    <name evidence="3" type="ORF">LPPLD21_01554</name>
</gene>
<keyword evidence="1" id="KW-1133">Transmembrane helix</keyword>
<dbReference type="EMBL" id="SEHH01000031">
    <property type="protein sequence ID" value="TBX49372.1"/>
    <property type="molecule type" value="Genomic_DNA"/>
</dbReference>